<protein>
    <submittedName>
        <fullName evidence="1">Uncharacterized protein</fullName>
    </submittedName>
</protein>
<comment type="caution">
    <text evidence="1">The sequence shown here is derived from an EMBL/GenBank/DDBJ whole genome shotgun (WGS) entry which is preliminary data.</text>
</comment>
<dbReference type="EMBL" id="CASHSV030000001">
    <property type="protein sequence ID" value="CAJ2631898.1"/>
    <property type="molecule type" value="Genomic_DNA"/>
</dbReference>
<evidence type="ECO:0000313" key="2">
    <source>
        <dbReference type="Proteomes" id="UP001177021"/>
    </source>
</evidence>
<proteinExistence type="predicted"/>
<sequence>MLEIQNEQPEQQRFNNFTVEPSNSQFPIDNNNGIATFPNHANAFDSGFLPPPPPPFPPPPHHHHPNFSIPPPPPPNPNFSIHPPPPPPPPLRKRPWGASSVTVPDQVDATGPVKVYVAPVPRTASEADIRLVFERYGTIVEVVLLRDKKTGARQGSCLVKYSTFNEADMAIKALSNQYTFPGESFPVVVRFADRDRERFGLRGFCRNMEKKDSPEVVDKVFVGNINKETSRQEIEEIFSPYGHIEDVVILPNRGYCFVKFSSREMSLAAIKGLNRTFTMRGCDQPIIVRFAEPKKPKMGESRGNYLPANANYGPNSQEPAVWPLPNFCDPNTGGNIMHNGPHHSRLPHQQVNAHMPNWEPGATVVQQQFLPQHAHSHLASMPLRPIQAPTLPSQPFNTEVQRQFHPADLPVRNIEQQLSSQLPTQTERNNTVAGSTSSDLSSNNHDEDFPECDWSEHYCPDGNKYYYNCVTCESRWEKPEENALYDKESQKQHEQDDHSLLQPQLSLSSSQEVSQTQQETNHDHMQSETSPVVEQPILIDCLWCLGPVRESLFPMETVPCDDYIVIYFSPFTKQNFPNGNQAYKEHQMSHPYSVKS</sequence>
<dbReference type="Proteomes" id="UP001177021">
    <property type="component" value="Unassembled WGS sequence"/>
</dbReference>
<evidence type="ECO:0000313" key="1">
    <source>
        <dbReference type="EMBL" id="CAJ2631898.1"/>
    </source>
</evidence>
<organism evidence="1 2">
    <name type="scientific">Trifolium pratense</name>
    <name type="common">Red clover</name>
    <dbReference type="NCBI Taxonomy" id="57577"/>
    <lineage>
        <taxon>Eukaryota</taxon>
        <taxon>Viridiplantae</taxon>
        <taxon>Streptophyta</taxon>
        <taxon>Embryophyta</taxon>
        <taxon>Tracheophyta</taxon>
        <taxon>Spermatophyta</taxon>
        <taxon>Magnoliopsida</taxon>
        <taxon>eudicotyledons</taxon>
        <taxon>Gunneridae</taxon>
        <taxon>Pentapetalae</taxon>
        <taxon>rosids</taxon>
        <taxon>fabids</taxon>
        <taxon>Fabales</taxon>
        <taxon>Fabaceae</taxon>
        <taxon>Papilionoideae</taxon>
        <taxon>50 kb inversion clade</taxon>
        <taxon>NPAAA clade</taxon>
        <taxon>Hologalegina</taxon>
        <taxon>IRL clade</taxon>
        <taxon>Trifolieae</taxon>
        <taxon>Trifolium</taxon>
    </lineage>
</organism>
<gene>
    <name evidence="1" type="ORF">MILVUS5_LOCUS3323</name>
</gene>
<name>A0ACB0IJF2_TRIPR</name>
<accession>A0ACB0IJF2</accession>
<reference evidence="1" key="1">
    <citation type="submission" date="2023-10" db="EMBL/GenBank/DDBJ databases">
        <authorList>
            <person name="Rodriguez Cubillos JULIANA M."/>
            <person name="De Vega J."/>
        </authorList>
    </citation>
    <scope>NUCLEOTIDE SEQUENCE</scope>
</reference>
<keyword evidence="2" id="KW-1185">Reference proteome</keyword>